<organism evidence="6 7">
    <name type="scientific">Renibacterium salmoninarum (strain ATCC 33209 / DSM 20767 / JCM 11484 / NBRC 15589 / NCIMB 2235)</name>
    <dbReference type="NCBI Taxonomy" id="288705"/>
    <lineage>
        <taxon>Bacteria</taxon>
        <taxon>Bacillati</taxon>
        <taxon>Actinomycetota</taxon>
        <taxon>Actinomycetes</taxon>
        <taxon>Micrococcales</taxon>
        <taxon>Micrococcaceae</taxon>
        <taxon>Renibacterium</taxon>
    </lineage>
</organism>
<name>A9WQ98_RENSM</name>
<dbReference type="InterPro" id="IPR036388">
    <property type="entry name" value="WH-like_DNA-bd_sf"/>
</dbReference>
<dbReference type="Pfam" id="PF03704">
    <property type="entry name" value="BTAD"/>
    <property type="match status" value="1"/>
</dbReference>
<comment type="similarity">
    <text evidence="1">Belongs to the AfsR/DnrI/RedD regulatory family.</text>
</comment>
<dbReference type="InterPro" id="IPR002182">
    <property type="entry name" value="NB-ARC"/>
</dbReference>
<dbReference type="InterPro" id="IPR016032">
    <property type="entry name" value="Sig_transdc_resp-reg_C-effctor"/>
</dbReference>
<dbReference type="PANTHER" id="PTHR47691:SF3">
    <property type="entry name" value="HTH-TYPE TRANSCRIPTIONAL REGULATOR RV0890C-RELATED"/>
    <property type="match status" value="1"/>
</dbReference>
<dbReference type="GO" id="GO:0043531">
    <property type="term" value="F:ADP binding"/>
    <property type="evidence" value="ECO:0007669"/>
    <property type="project" value="InterPro"/>
</dbReference>
<keyword evidence="2" id="KW-0238">DNA-binding</keyword>
<evidence type="ECO:0000259" key="4">
    <source>
        <dbReference type="SMART" id="SM00862"/>
    </source>
</evidence>
<evidence type="ECO:0000259" key="5">
    <source>
        <dbReference type="SMART" id="SM01043"/>
    </source>
</evidence>
<dbReference type="eggNOG" id="COG3903">
    <property type="taxonomic scope" value="Bacteria"/>
</dbReference>
<dbReference type="HOGENOM" id="CLU_004665_7_1_11"/>
<dbReference type="GO" id="GO:0003677">
    <property type="term" value="F:DNA binding"/>
    <property type="evidence" value="ECO:0007669"/>
    <property type="project" value="UniProtKB-KW"/>
</dbReference>
<dbReference type="PANTHER" id="PTHR47691">
    <property type="entry name" value="REGULATOR-RELATED"/>
    <property type="match status" value="1"/>
</dbReference>
<dbReference type="Proteomes" id="UP000002007">
    <property type="component" value="Chromosome"/>
</dbReference>
<dbReference type="eggNOG" id="COG3629">
    <property type="taxonomic scope" value="Bacteria"/>
</dbReference>
<dbReference type="AlphaFoldDB" id="A9WQ98"/>
<sequence length="509" mass="54199">MSIPLPQQAQLRLLGPVLLESVTGSTSTPPGPRAKSLVIALALAPGRTLSPEQLIDDVWGLDAPASSKTALHTLISRTRSFAPELLASSAGGYRLTAPRSSVDLWQAEQLQHEALKYLDADPAKAAELASNALELWTGDPASDASPSPAVEELRRQAWRLQTELSELHGQALLNSGQPVAAIEVLRPLAEAEPLSRFEVFRRALRNELGSSPSPAAAALQATLLTADSPDSSEAKASAEPKPGRQFLSGLRAAPNELLGRESDIVGLEQVMATSRVTTVLGPGGLGKTRLAMEIAQRQANAGLPSVIVVELASVRDGEDIWLALASALGITEPRQKPTSLPVDIRRRIVETLLERRTLLFMDNCEHVIEAAAAVIAELIASVPRLNVLTTSRAPLEIAGERVYPLQALATEASDGAPAAISLFLERATAARPSAALPADTVAALCARLDGLPMAIELAAARVRTMNVEEILSRISERFSMMTVLRGTDRTAPERPYPACRDRLELELAG</sequence>
<dbReference type="SUPFAM" id="SSF46894">
    <property type="entry name" value="C-terminal effector domain of the bipartite response regulators"/>
    <property type="match status" value="1"/>
</dbReference>
<dbReference type="Pfam" id="PF00931">
    <property type="entry name" value="NB-ARC"/>
    <property type="match status" value="1"/>
</dbReference>
<accession>A9WQ98</accession>
<reference evidence="7" key="1">
    <citation type="journal article" date="2008" name="J. Bacteriol.">
        <title>Genome sequence of the fish pathogen Renibacterium salmoninarum suggests reductive evolution away from an environmental Arthrobacter ancestor.</title>
        <authorList>
            <person name="Wiens G.D."/>
            <person name="Rockey D.D."/>
            <person name="Wu Z."/>
            <person name="Chang J."/>
            <person name="Levy R."/>
            <person name="Crane S."/>
            <person name="Chen D.S."/>
            <person name="Capri G.R."/>
            <person name="Burnett J.R."/>
            <person name="Sudheesh P.S."/>
            <person name="Schipma M.J."/>
            <person name="Burd H."/>
            <person name="Bhattacharyya A."/>
            <person name="Rhodes L.D."/>
            <person name="Kaul R."/>
            <person name="Strom M.S."/>
        </authorList>
    </citation>
    <scope>NUCLEOTIDE SEQUENCE [LARGE SCALE GENOMIC DNA]</scope>
    <source>
        <strain evidence="7">ATCC 33209 / DSM 20767 / JCM 11484 / NBRC 15589 / NCIMB 2235</strain>
    </source>
</reference>
<dbReference type="EMBL" id="CP000910">
    <property type="protein sequence ID" value="ABY22538.1"/>
    <property type="molecule type" value="Genomic_DNA"/>
</dbReference>
<dbReference type="InterPro" id="IPR027417">
    <property type="entry name" value="P-loop_NTPase"/>
</dbReference>
<dbReference type="SUPFAM" id="SSF52540">
    <property type="entry name" value="P-loop containing nucleoside triphosphate hydrolases"/>
    <property type="match status" value="1"/>
</dbReference>
<feature type="region of interest" description="Disordered" evidence="3">
    <location>
        <begin position="226"/>
        <end position="246"/>
    </location>
</feature>
<evidence type="ECO:0000256" key="1">
    <source>
        <dbReference type="ARBA" id="ARBA00005820"/>
    </source>
</evidence>
<evidence type="ECO:0000313" key="6">
    <source>
        <dbReference type="EMBL" id="ABY22538.1"/>
    </source>
</evidence>
<dbReference type="SMART" id="SM01043">
    <property type="entry name" value="BTAD"/>
    <property type="match status" value="1"/>
</dbReference>
<dbReference type="InterPro" id="IPR011990">
    <property type="entry name" value="TPR-like_helical_dom_sf"/>
</dbReference>
<evidence type="ECO:0000256" key="3">
    <source>
        <dbReference type="SAM" id="MobiDB-lite"/>
    </source>
</evidence>
<dbReference type="KEGG" id="rsa:RSal33209_0791"/>
<dbReference type="Gene3D" id="1.25.40.10">
    <property type="entry name" value="Tetratricopeptide repeat domain"/>
    <property type="match status" value="2"/>
</dbReference>
<feature type="domain" description="OmpR/PhoB-type" evidence="4">
    <location>
        <begin position="25"/>
        <end position="95"/>
    </location>
</feature>
<dbReference type="Gene3D" id="3.40.50.300">
    <property type="entry name" value="P-loop containing nucleotide triphosphate hydrolases"/>
    <property type="match status" value="1"/>
</dbReference>
<dbReference type="SMART" id="SM00862">
    <property type="entry name" value="Trans_reg_C"/>
    <property type="match status" value="1"/>
</dbReference>
<evidence type="ECO:0000313" key="7">
    <source>
        <dbReference type="Proteomes" id="UP000002007"/>
    </source>
</evidence>
<keyword evidence="7" id="KW-1185">Reference proteome</keyword>
<dbReference type="PRINTS" id="PR00364">
    <property type="entry name" value="DISEASERSIST"/>
</dbReference>
<dbReference type="GO" id="GO:0000160">
    <property type="term" value="P:phosphorelay signal transduction system"/>
    <property type="evidence" value="ECO:0007669"/>
    <property type="project" value="InterPro"/>
</dbReference>
<evidence type="ECO:0000256" key="2">
    <source>
        <dbReference type="ARBA" id="ARBA00023125"/>
    </source>
</evidence>
<feature type="compositionally biased region" description="Basic and acidic residues" evidence="3">
    <location>
        <begin position="232"/>
        <end position="242"/>
    </location>
</feature>
<protein>
    <submittedName>
        <fullName evidence="6">Transcriptional regulator, LuxR family</fullName>
    </submittedName>
</protein>
<dbReference type="STRING" id="288705.RSal33209_0791"/>
<dbReference type="InterPro" id="IPR001867">
    <property type="entry name" value="OmpR/PhoB-type_DNA-bd"/>
</dbReference>
<dbReference type="RefSeq" id="WP_012244235.1">
    <property type="nucleotide sequence ID" value="NC_010168.1"/>
</dbReference>
<dbReference type="GO" id="GO:0006355">
    <property type="term" value="P:regulation of DNA-templated transcription"/>
    <property type="evidence" value="ECO:0007669"/>
    <property type="project" value="InterPro"/>
</dbReference>
<proteinExistence type="inferred from homology"/>
<feature type="domain" description="Bacterial transcriptional activator" evidence="5">
    <location>
        <begin position="102"/>
        <end position="224"/>
    </location>
</feature>
<gene>
    <name evidence="6" type="ordered locus">RSal33209_0791</name>
</gene>
<dbReference type="Gene3D" id="1.10.10.10">
    <property type="entry name" value="Winged helix-like DNA-binding domain superfamily/Winged helix DNA-binding domain"/>
    <property type="match status" value="1"/>
</dbReference>
<dbReference type="InterPro" id="IPR005158">
    <property type="entry name" value="BTAD"/>
</dbReference>
<dbReference type="SUPFAM" id="SSF48452">
    <property type="entry name" value="TPR-like"/>
    <property type="match status" value="1"/>
</dbReference>